<keyword evidence="5" id="KW-0143">Chaperone</keyword>
<feature type="coiled-coil region" evidence="6">
    <location>
        <begin position="333"/>
        <end position="413"/>
    </location>
</feature>
<dbReference type="FunFam" id="3.40.50.300:FF:000120">
    <property type="entry name" value="ATP-dependent chaperone ClpB"/>
    <property type="match status" value="1"/>
</dbReference>
<dbReference type="InterPro" id="IPR050130">
    <property type="entry name" value="ClpA_ClpB"/>
</dbReference>
<feature type="compositionally biased region" description="Polar residues" evidence="7">
    <location>
        <begin position="793"/>
        <end position="815"/>
    </location>
</feature>
<dbReference type="InterPro" id="IPR001270">
    <property type="entry name" value="ClpA/B"/>
</dbReference>
<dbReference type="CDD" id="cd00009">
    <property type="entry name" value="AAA"/>
    <property type="match status" value="1"/>
</dbReference>
<evidence type="ECO:0000313" key="11">
    <source>
        <dbReference type="Proteomes" id="UP001355207"/>
    </source>
</evidence>
<dbReference type="GO" id="GO:0016887">
    <property type="term" value="F:ATP hydrolysis activity"/>
    <property type="evidence" value="ECO:0007669"/>
    <property type="project" value="InterPro"/>
</dbReference>
<dbReference type="SMART" id="SM00382">
    <property type="entry name" value="AAA"/>
    <property type="match status" value="2"/>
</dbReference>
<evidence type="ECO:0000256" key="2">
    <source>
        <dbReference type="ARBA" id="ARBA00022737"/>
    </source>
</evidence>
<organism evidence="10 11">
    <name type="scientific">Kwoniella dendrophila CBS 6074</name>
    <dbReference type="NCBI Taxonomy" id="1295534"/>
    <lineage>
        <taxon>Eukaryota</taxon>
        <taxon>Fungi</taxon>
        <taxon>Dikarya</taxon>
        <taxon>Basidiomycota</taxon>
        <taxon>Agaricomycotina</taxon>
        <taxon>Tremellomycetes</taxon>
        <taxon>Tremellales</taxon>
        <taxon>Cryptococcaceae</taxon>
        <taxon>Kwoniella</taxon>
    </lineage>
</organism>
<evidence type="ECO:0000313" key="10">
    <source>
        <dbReference type="EMBL" id="WWC90634.1"/>
    </source>
</evidence>
<dbReference type="InterPro" id="IPR018368">
    <property type="entry name" value="ClpA/B_CS1"/>
</dbReference>
<dbReference type="InterPro" id="IPR041546">
    <property type="entry name" value="ClpA/ClpB_AAA_lid"/>
</dbReference>
<dbReference type="SMART" id="SM01086">
    <property type="entry name" value="ClpB_D2-small"/>
    <property type="match status" value="1"/>
</dbReference>
<dbReference type="CDD" id="cd19499">
    <property type="entry name" value="RecA-like_ClpB_Hsp104-like"/>
    <property type="match status" value="1"/>
</dbReference>
<dbReference type="GO" id="GO:0042026">
    <property type="term" value="P:protein refolding"/>
    <property type="evidence" value="ECO:0007669"/>
    <property type="project" value="TreeGrafter"/>
</dbReference>
<dbReference type="Gene3D" id="3.40.50.300">
    <property type="entry name" value="P-loop containing nucleotide triphosphate hydrolases"/>
    <property type="match status" value="3"/>
</dbReference>
<feature type="domain" description="AAA+ ATPase" evidence="8">
    <location>
        <begin position="120"/>
        <end position="264"/>
    </location>
</feature>
<keyword evidence="4" id="KW-0067">ATP-binding</keyword>
<dbReference type="PANTHER" id="PTHR11638">
    <property type="entry name" value="ATP-DEPENDENT CLP PROTEASE"/>
    <property type="match status" value="1"/>
</dbReference>
<feature type="region of interest" description="Disordered" evidence="7">
    <location>
        <begin position="39"/>
        <end position="81"/>
    </location>
</feature>
<evidence type="ECO:0000256" key="6">
    <source>
        <dbReference type="SAM" id="Coils"/>
    </source>
</evidence>
<feature type="compositionally biased region" description="Gly residues" evidence="7">
    <location>
        <begin position="52"/>
        <end position="72"/>
    </location>
</feature>
<gene>
    <name evidence="10" type="ORF">L201_005570</name>
</gene>
<dbReference type="Gene3D" id="1.10.8.60">
    <property type="match status" value="1"/>
</dbReference>
<dbReference type="SUPFAM" id="SSF52540">
    <property type="entry name" value="P-loop containing nucleoside triphosphate hydrolases"/>
    <property type="match status" value="2"/>
</dbReference>
<dbReference type="PRINTS" id="PR00300">
    <property type="entry name" value="CLPPROTEASEA"/>
</dbReference>
<keyword evidence="11" id="KW-1185">Reference proteome</keyword>
<dbReference type="Pfam" id="PF07724">
    <property type="entry name" value="AAA_2"/>
    <property type="match status" value="1"/>
</dbReference>
<dbReference type="GO" id="GO:0005759">
    <property type="term" value="C:mitochondrial matrix"/>
    <property type="evidence" value="ECO:0007669"/>
    <property type="project" value="TreeGrafter"/>
</dbReference>
<protein>
    <recommendedName>
        <fullName evidence="12">ATP-dependent Clp protease ATP-binding subunit ClpB</fullName>
    </recommendedName>
</protein>
<dbReference type="FunFam" id="3.40.50.300:FF:000025">
    <property type="entry name" value="ATP-dependent Clp protease subunit"/>
    <property type="match status" value="1"/>
</dbReference>
<evidence type="ECO:0000256" key="7">
    <source>
        <dbReference type="SAM" id="MobiDB-lite"/>
    </source>
</evidence>
<dbReference type="InterPro" id="IPR027417">
    <property type="entry name" value="P-loop_NTPase"/>
</dbReference>
<comment type="similarity">
    <text evidence="1">Belongs to the ClpA/ClpB family.</text>
</comment>
<dbReference type="InterPro" id="IPR019489">
    <property type="entry name" value="Clp_ATPase_C"/>
</dbReference>
<evidence type="ECO:0000259" key="8">
    <source>
        <dbReference type="SMART" id="SM00382"/>
    </source>
</evidence>
<proteinExistence type="inferred from homology"/>
<feature type="region of interest" description="Disordered" evidence="7">
    <location>
        <begin position="793"/>
        <end position="849"/>
    </location>
</feature>
<evidence type="ECO:0000256" key="1">
    <source>
        <dbReference type="ARBA" id="ARBA00008675"/>
    </source>
</evidence>
<accession>A0AAX4K0E4</accession>
<dbReference type="FunFam" id="3.40.50.300:FF:000010">
    <property type="entry name" value="Chaperone clpB 1, putative"/>
    <property type="match status" value="1"/>
</dbReference>
<keyword evidence="6" id="KW-0175">Coiled coil</keyword>
<dbReference type="Pfam" id="PF00004">
    <property type="entry name" value="AAA"/>
    <property type="match status" value="1"/>
</dbReference>
<reference evidence="10 11" key="1">
    <citation type="submission" date="2024-01" db="EMBL/GenBank/DDBJ databases">
        <title>Comparative genomics of Cryptococcus and Kwoniella reveals pathogenesis evolution and contrasting modes of karyotype evolution via chromosome fusion or intercentromeric recombination.</title>
        <authorList>
            <person name="Coelho M.A."/>
            <person name="David-Palma M."/>
            <person name="Shea T."/>
            <person name="Bowers K."/>
            <person name="McGinley-Smith S."/>
            <person name="Mohammad A.W."/>
            <person name="Gnirke A."/>
            <person name="Yurkov A.M."/>
            <person name="Nowrousian M."/>
            <person name="Sun S."/>
            <person name="Cuomo C.A."/>
            <person name="Heitman J."/>
        </authorList>
    </citation>
    <scope>NUCLEOTIDE SEQUENCE [LARGE SCALE GENOMIC DNA]</scope>
    <source>
        <strain evidence="10 11">CBS 6074</strain>
    </source>
</reference>
<dbReference type="EMBL" id="CP144104">
    <property type="protein sequence ID" value="WWC90634.1"/>
    <property type="molecule type" value="Genomic_DNA"/>
</dbReference>
<dbReference type="GO" id="GO:0005524">
    <property type="term" value="F:ATP binding"/>
    <property type="evidence" value="ECO:0007669"/>
    <property type="project" value="UniProtKB-KW"/>
</dbReference>
<dbReference type="Pfam" id="PF17871">
    <property type="entry name" value="AAA_lid_9"/>
    <property type="match status" value="1"/>
</dbReference>
<keyword evidence="3" id="KW-0547">Nucleotide-binding</keyword>
<keyword evidence="2" id="KW-0677">Repeat</keyword>
<dbReference type="InterPro" id="IPR003593">
    <property type="entry name" value="AAA+_ATPase"/>
</dbReference>
<dbReference type="GO" id="GO:0043335">
    <property type="term" value="P:protein unfolding"/>
    <property type="evidence" value="ECO:0007669"/>
    <property type="project" value="TreeGrafter"/>
</dbReference>
<evidence type="ECO:0000256" key="5">
    <source>
        <dbReference type="ARBA" id="ARBA00023186"/>
    </source>
</evidence>
<dbReference type="PROSITE" id="PS00870">
    <property type="entry name" value="CLPAB_1"/>
    <property type="match status" value="1"/>
</dbReference>
<feature type="domain" description="AAA+ ATPase" evidence="8">
    <location>
        <begin position="526"/>
        <end position="701"/>
    </location>
</feature>
<dbReference type="AlphaFoldDB" id="A0AAX4K0E4"/>
<dbReference type="GO" id="GO:0034605">
    <property type="term" value="P:cellular response to heat"/>
    <property type="evidence" value="ECO:0007669"/>
    <property type="project" value="TreeGrafter"/>
</dbReference>
<feature type="domain" description="Clp ATPase C-terminal" evidence="9">
    <location>
        <begin position="700"/>
        <end position="789"/>
    </location>
</feature>
<evidence type="ECO:0008006" key="12">
    <source>
        <dbReference type="Google" id="ProtNLM"/>
    </source>
</evidence>
<dbReference type="PANTHER" id="PTHR11638:SF176">
    <property type="entry name" value="HEAT SHOCK PROTEIN 78, MITOCHONDRIAL"/>
    <property type="match status" value="1"/>
</dbReference>
<name>A0AAX4K0E4_9TREE</name>
<evidence type="ECO:0000256" key="4">
    <source>
        <dbReference type="ARBA" id="ARBA00022840"/>
    </source>
</evidence>
<dbReference type="InterPro" id="IPR003959">
    <property type="entry name" value="ATPase_AAA_core"/>
</dbReference>
<sequence>MLARKYLIRMARLPSRYPAKPLLSRPSVRSITPLLIRTYAQGPPRQPPNGPPGGGGGFGGMRFPGGGGGMMGGPKQPEKGETLNQFSVDLTQLARDGKLDPTIGRDEEIRRTIQILSRRTKSNPVLLGLPGVGKTAILEGLATRIVNKEVPESLHGKRLLSLDLSMLLAGTGVRGEFESRFKALLKDIEAEEGNVICFIDELHTLLNLGKAEGSMDAGNMIKPALARGLQLVGATTLDEYKKTIEKDAALQRRFQPIMVNEPSVESTISILRGLKTRFETHFGVSIADSALVTAALYSDRYIPDRYLPDKAIDLVDEASSALKLSQESRPAKLENLDREIITLEIERESLKNEEDGFSVSRREKVENELESKKLEQKKLNDLWREERERVSEIKGIKEQIEQANIDLENAQRNGEFEKASKLRFSTIPSLQNKLPKIQNQLDKEISSSSEEFDMSVKDKVTSEDIAIVVAKSTGIPVPNLLKGEKEKLIHMEDSLKNRVVGQDQVVHSVSDAIRLSRAGLQSPSRPLASFLFLGPTGVGKSELTKALAEFLFADEKRGLIQLNMSEFHDKHTVSRLIGATAGFVGYEEGGQLTEAVRRRPYAVVVFDEIEKAHPDVANILLQILDEGCLTDGQGRQVNFKNTIICLTSNLGSEALYEANACHPDGSITSQTREEVLKSVGRFFKPELINRLDELLVFNKLPPSVILDIIELGLKELQKRLDSRRITLNVDEESKIWLANKGYSEQFGARSVQRVIRDKVVTKVASKLLDGTIKDGQIVTISIKDNEVNITSKLDPNQPLSNTLQSNSASTSTSVDHTPARPEPRLLEVLEDGVEDIDEDEDKPRRVVYG</sequence>
<dbReference type="RefSeq" id="XP_066077397.1">
    <property type="nucleotide sequence ID" value="XM_066221300.1"/>
</dbReference>
<dbReference type="Pfam" id="PF10431">
    <property type="entry name" value="ClpB_D2-small"/>
    <property type="match status" value="1"/>
</dbReference>
<evidence type="ECO:0000256" key="3">
    <source>
        <dbReference type="ARBA" id="ARBA00022741"/>
    </source>
</evidence>
<dbReference type="Proteomes" id="UP001355207">
    <property type="component" value="Chromosome 7"/>
</dbReference>
<feature type="compositionally biased region" description="Acidic residues" evidence="7">
    <location>
        <begin position="828"/>
        <end position="840"/>
    </location>
</feature>
<evidence type="ECO:0000259" key="9">
    <source>
        <dbReference type="SMART" id="SM01086"/>
    </source>
</evidence>
<feature type="compositionally biased region" description="Basic and acidic residues" evidence="7">
    <location>
        <begin position="817"/>
        <end position="827"/>
    </location>
</feature>
<dbReference type="GeneID" id="91096240"/>